<organism evidence="2 3">
    <name type="scientific">Methylobacterium tarhaniae</name>
    <dbReference type="NCBI Taxonomy" id="1187852"/>
    <lineage>
        <taxon>Bacteria</taxon>
        <taxon>Pseudomonadati</taxon>
        <taxon>Pseudomonadota</taxon>
        <taxon>Alphaproteobacteria</taxon>
        <taxon>Hyphomicrobiales</taxon>
        <taxon>Methylobacteriaceae</taxon>
        <taxon>Methylobacterium</taxon>
    </lineage>
</organism>
<dbReference type="Pfam" id="PF21834">
    <property type="entry name" value="DUF6894"/>
    <property type="match status" value="1"/>
</dbReference>
<sequence>MAERFFIYLVNISAKIAGEHGIDADDIGQAYCEALGTLRELRSQGHLVFDQSEWRLEIRNSVGELVQSYDIPDYA</sequence>
<keyword evidence="3" id="KW-1185">Reference proteome</keyword>
<accession>A0A0J6SIJ1</accession>
<dbReference type="Proteomes" id="UP000036449">
    <property type="component" value="Unassembled WGS sequence"/>
</dbReference>
<name>A0A0J6SIJ1_9HYPH</name>
<proteinExistence type="predicted"/>
<reference evidence="2 3" key="1">
    <citation type="submission" date="2015-03" db="EMBL/GenBank/DDBJ databases">
        <title>Genome sequencing of Methylobacterium tarhaniae DSM 25844.</title>
        <authorList>
            <person name="Chaudhry V."/>
            <person name="Patil P.B."/>
        </authorList>
    </citation>
    <scope>NUCLEOTIDE SEQUENCE [LARGE SCALE GENOMIC DNA]</scope>
    <source>
        <strain evidence="2 3">DSM 25844</strain>
    </source>
</reference>
<feature type="domain" description="DUF6894" evidence="1">
    <location>
        <begin position="4"/>
        <end position="66"/>
    </location>
</feature>
<dbReference type="RefSeq" id="WP_048453696.1">
    <property type="nucleotide sequence ID" value="NZ_JBNNPJ010000148.1"/>
</dbReference>
<evidence type="ECO:0000313" key="3">
    <source>
        <dbReference type="Proteomes" id="UP000036449"/>
    </source>
</evidence>
<evidence type="ECO:0000313" key="2">
    <source>
        <dbReference type="EMBL" id="KMO33198.1"/>
    </source>
</evidence>
<protein>
    <recommendedName>
        <fullName evidence="1">DUF6894 domain-containing protein</fullName>
    </recommendedName>
</protein>
<dbReference type="OrthoDB" id="8003857at2"/>
<dbReference type="AlphaFoldDB" id="A0A0J6SIJ1"/>
<evidence type="ECO:0000259" key="1">
    <source>
        <dbReference type="Pfam" id="PF21834"/>
    </source>
</evidence>
<dbReference type="InterPro" id="IPR054189">
    <property type="entry name" value="DUF6894"/>
</dbReference>
<gene>
    <name evidence="2" type="ORF">VQ03_25475</name>
</gene>
<comment type="caution">
    <text evidence="2">The sequence shown here is derived from an EMBL/GenBank/DDBJ whole genome shotgun (WGS) entry which is preliminary data.</text>
</comment>
<dbReference type="EMBL" id="LABZ01000205">
    <property type="protein sequence ID" value="KMO33198.1"/>
    <property type="molecule type" value="Genomic_DNA"/>
</dbReference>
<dbReference type="PATRIC" id="fig|1187852.3.peg.2881"/>